<dbReference type="EMBL" id="SBJO01000336">
    <property type="protein sequence ID" value="KAF9761443.1"/>
    <property type="molecule type" value="Genomic_DNA"/>
</dbReference>
<dbReference type="Gene3D" id="3.10.10.10">
    <property type="entry name" value="HIV Type 1 Reverse Transcriptase, subunit A, domain 1"/>
    <property type="match status" value="1"/>
</dbReference>
<dbReference type="InterPro" id="IPR043502">
    <property type="entry name" value="DNA/RNA_pol_sf"/>
</dbReference>
<proteinExistence type="predicted"/>
<dbReference type="OrthoDB" id="420169at2759"/>
<protein>
    <submittedName>
        <fullName evidence="1">Transposon Tf2-8 polyprotein</fullName>
    </submittedName>
</protein>
<comment type="caution">
    <text evidence="1">The sequence shown here is derived from an EMBL/GenBank/DDBJ whole genome shotgun (WGS) entry which is preliminary data.</text>
</comment>
<dbReference type="PANTHER" id="PTHR24559:SF444">
    <property type="entry name" value="REVERSE TRANSCRIPTASE DOMAIN-CONTAINING PROTEIN"/>
    <property type="match status" value="1"/>
</dbReference>
<sequence>MLNRYLSMNNTFSYIDAPLAEFTIKDNVKIVQSHGYYIQFKYIKRGKEEIKRLLREDIIEPSNSLFASPAFFREKKNKTLRLVVDYKEINQYIEDDAILLQKK</sequence>
<dbReference type="AlphaFoldDB" id="A0A9P6GXP4"/>
<dbReference type="InterPro" id="IPR053134">
    <property type="entry name" value="RNA-dir_DNA_polymerase"/>
</dbReference>
<organism evidence="1 2">
    <name type="scientific">Nosema granulosis</name>
    <dbReference type="NCBI Taxonomy" id="83296"/>
    <lineage>
        <taxon>Eukaryota</taxon>
        <taxon>Fungi</taxon>
        <taxon>Fungi incertae sedis</taxon>
        <taxon>Microsporidia</taxon>
        <taxon>Nosematidae</taxon>
        <taxon>Nosema</taxon>
    </lineage>
</organism>
<reference evidence="1 2" key="1">
    <citation type="journal article" date="2020" name="Genome Biol. Evol.">
        <title>Comparative genomics of strictly vertically transmitted, feminizing microsporidia endosymbionts of amphipod crustaceans.</title>
        <authorList>
            <person name="Cormier A."/>
            <person name="Chebbi M.A."/>
            <person name="Giraud I."/>
            <person name="Wattier R."/>
            <person name="Teixeira M."/>
            <person name="Gilbert C."/>
            <person name="Rigaud T."/>
            <person name="Cordaux R."/>
        </authorList>
    </citation>
    <scope>NUCLEOTIDE SEQUENCE [LARGE SCALE GENOMIC DNA]</scope>
    <source>
        <strain evidence="1 2">Ou3-Ou53</strain>
    </source>
</reference>
<name>A0A9P6GXP4_9MICR</name>
<evidence type="ECO:0000313" key="1">
    <source>
        <dbReference type="EMBL" id="KAF9761443.1"/>
    </source>
</evidence>
<dbReference type="PANTHER" id="PTHR24559">
    <property type="entry name" value="TRANSPOSON TY3-I GAG-POL POLYPROTEIN"/>
    <property type="match status" value="1"/>
</dbReference>
<keyword evidence="2" id="KW-1185">Reference proteome</keyword>
<gene>
    <name evidence="1" type="primary">Tf2-8_2</name>
    <name evidence="1" type="ORF">NGRA_2649</name>
</gene>
<dbReference type="Proteomes" id="UP000740883">
    <property type="component" value="Unassembled WGS sequence"/>
</dbReference>
<dbReference type="SUPFAM" id="SSF56672">
    <property type="entry name" value="DNA/RNA polymerases"/>
    <property type="match status" value="1"/>
</dbReference>
<accession>A0A9P6GXP4</accession>
<evidence type="ECO:0000313" key="2">
    <source>
        <dbReference type="Proteomes" id="UP000740883"/>
    </source>
</evidence>